<feature type="signal peptide" evidence="2">
    <location>
        <begin position="1"/>
        <end position="18"/>
    </location>
</feature>
<feature type="compositionally biased region" description="Low complexity" evidence="1">
    <location>
        <begin position="193"/>
        <end position="207"/>
    </location>
</feature>
<dbReference type="SUPFAM" id="SSF63491">
    <property type="entry name" value="BAG domain"/>
    <property type="match status" value="1"/>
</dbReference>
<dbReference type="GO" id="GO:0051087">
    <property type="term" value="F:protein-folding chaperone binding"/>
    <property type="evidence" value="ECO:0007669"/>
    <property type="project" value="InterPro"/>
</dbReference>
<feature type="chain" id="PRO_5043938036" evidence="2">
    <location>
        <begin position="19"/>
        <end position="255"/>
    </location>
</feature>
<name>A0A183NGH8_9TREM</name>
<keyword evidence="4" id="KW-1185">Reference proteome</keyword>
<reference evidence="3 4" key="1">
    <citation type="submission" date="2018-11" db="EMBL/GenBank/DDBJ databases">
        <authorList>
            <consortium name="Pathogen Informatics"/>
        </authorList>
    </citation>
    <scope>NUCLEOTIDE SEQUENCE [LARGE SCALE GENOMIC DNA]</scope>
    <source>
        <strain>Denwood</strain>
        <strain evidence="4">Zambia</strain>
    </source>
</reference>
<accession>A0A183NGH8</accession>
<organism evidence="3 4">
    <name type="scientific">Schistosoma mattheei</name>
    <dbReference type="NCBI Taxonomy" id="31246"/>
    <lineage>
        <taxon>Eukaryota</taxon>
        <taxon>Metazoa</taxon>
        <taxon>Spiralia</taxon>
        <taxon>Lophotrochozoa</taxon>
        <taxon>Platyhelminthes</taxon>
        <taxon>Trematoda</taxon>
        <taxon>Digenea</taxon>
        <taxon>Strigeidida</taxon>
        <taxon>Schistosomatoidea</taxon>
        <taxon>Schistosomatidae</taxon>
        <taxon>Schistosoma</taxon>
    </lineage>
</organism>
<dbReference type="AlphaFoldDB" id="A0A183NGH8"/>
<dbReference type="STRING" id="31246.A0A183NGH8"/>
<dbReference type="EMBL" id="UZAL01001280">
    <property type="protein sequence ID" value="VDO76388.1"/>
    <property type="molecule type" value="Genomic_DNA"/>
</dbReference>
<keyword evidence="2" id="KW-0732">Signal</keyword>
<feature type="compositionally biased region" description="Polar residues" evidence="1">
    <location>
        <begin position="39"/>
        <end position="61"/>
    </location>
</feature>
<feature type="region of interest" description="Disordered" evidence="1">
    <location>
        <begin position="21"/>
        <end position="94"/>
    </location>
</feature>
<evidence type="ECO:0000256" key="2">
    <source>
        <dbReference type="SAM" id="SignalP"/>
    </source>
</evidence>
<evidence type="ECO:0000313" key="3">
    <source>
        <dbReference type="EMBL" id="VDO76388.1"/>
    </source>
</evidence>
<dbReference type="InterPro" id="IPR003103">
    <property type="entry name" value="BAG_domain"/>
</dbReference>
<feature type="compositionally biased region" description="Low complexity" evidence="1">
    <location>
        <begin position="62"/>
        <end position="91"/>
    </location>
</feature>
<sequence length="255" mass="28781">MLLEIFSFILTTLTKVHSISSSNNNNNNNNSNHHEYEQKLNNSPATQSFDSYKPNQNSSTNKSESIPIKSVSVKISDDNNNNNSDNNENVSQPTTLDPFSLIEQAQCELAGIEAEISGFTSSYKTKAYLLLEDKLDKLMLRLDKIDSSGETFIRNKRREVILAVQNALKNLENKLTQIKSDHQEHDISLTDQSSSSSNNNNNTNDNINKQDHSSIDSREIHIGSNEECQDNSVFSRLHYNIFRLLLLSLLPLSCE</sequence>
<dbReference type="InterPro" id="IPR036533">
    <property type="entry name" value="BAG_dom_sf"/>
</dbReference>
<dbReference type="Pfam" id="PF02179">
    <property type="entry name" value="BAG"/>
    <property type="match status" value="1"/>
</dbReference>
<protein>
    <submittedName>
        <fullName evidence="3">Uncharacterized protein</fullName>
    </submittedName>
</protein>
<evidence type="ECO:0000256" key="1">
    <source>
        <dbReference type="SAM" id="MobiDB-lite"/>
    </source>
</evidence>
<dbReference type="PROSITE" id="PS51035">
    <property type="entry name" value="BAG"/>
    <property type="match status" value="1"/>
</dbReference>
<feature type="compositionally biased region" description="Low complexity" evidence="1">
    <location>
        <begin position="21"/>
        <end position="31"/>
    </location>
</feature>
<dbReference type="Proteomes" id="UP000269396">
    <property type="component" value="Unassembled WGS sequence"/>
</dbReference>
<dbReference type="SMART" id="SM00264">
    <property type="entry name" value="BAG"/>
    <property type="match status" value="1"/>
</dbReference>
<gene>
    <name evidence="3" type="ORF">SMTD_LOCUS1214</name>
</gene>
<feature type="region of interest" description="Disordered" evidence="1">
    <location>
        <begin position="182"/>
        <end position="213"/>
    </location>
</feature>
<evidence type="ECO:0000313" key="4">
    <source>
        <dbReference type="Proteomes" id="UP000269396"/>
    </source>
</evidence>
<proteinExistence type="predicted"/>
<dbReference type="Gene3D" id="1.20.58.120">
    <property type="entry name" value="BAG domain"/>
    <property type="match status" value="1"/>
</dbReference>